<dbReference type="InterPro" id="IPR011006">
    <property type="entry name" value="CheY-like_superfamily"/>
</dbReference>
<dbReference type="Pfam" id="PF00512">
    <property type="entry name" value="HisKA"/>
    <property type="match status" value="1"/>
</dbReference>
<dbReference type="InterPro" id="IPR005467">
    <property type="entry name" value="His_kinase_dom"/>
</dbReference>
<dbReference type="AlphaFoldDB" id="A0A078AQG3"/>
<dbReference type="SMART" id="SM00387">
    <property type="entry name" value="HATPase_c"/>
    <property type="match status" value="1"/>
</dbReference>
<dbReference type="SMART" id="SM00388">
    <property type="entry name" value="HisKA"/>
    <property type="match status" value="1"/>
</dbReference>
<dbReference type="InterPro" id="IPR050956">
    <property type="entry name" value="2C_system_His_kinase"/>
</dbReference>
<dbReference type="Gene3D" id="1.10.287.130">
    <property type="match status" value="1"/>
</dbReference>
<dbReference type="GO" id="GO:0000155">
    <property type="term" value="F:phosphorelay sensor kinase activity"/>
    <property type="evidence" value="ECO:0007669"/>
    <property type="project" value="InterPro"/>
</dbReference>
<proteinExistence type="predicted"/>
<dbReference type="Gene3D" id="3.30.565.10">
    <property type="entry name" value="Histidine kinase-like ATPase, C-terminal domain"/>
    <property type="match status" value="1"/>
</dbReference>
<dbReference type="Pfam" id="PF02518">
    <property type="entry name" value="HATPase_c"/>
    <property type="match status" value="1"/>
</dbReference>
<dbReference type="SUPFAM" id="SSF52172">
    <property type="entry name" value="CheY-like"/>
    <property type="match status" value="1"/>
</dbReference>
<name>A0A078AQG3_STYLE</name>
<dbReference type="PANTHER" id="PTHR43719:SF28">
    <property type="entry name" value="PEROXIDE STRESS-ACTIVATED HISTIDINE KINASE MAK1-RELATED"/>
    <property type="match status" value="1"/>
</dbReference>
<evidence type="ECO:0000256" key="3">
    <source>
        <dbReference type="SAM" id="Phobius"/>
    </source>
</evidence>
<reference evidence="7 8" key="1">
    <citation type="submission" date="2014-06" db="EMBL/GenBank/DDBJ databases">
        <authorList>
            <person name="Swart Estienne"/>
        </authorList>
    </citation>
    <scope>NUCLEOTIDE SEQUENCE [LARGE SCALE GENOMIC DNA]</scope>
    <source>
        <strain evidence="7 8">130c</strain>
    </source>
</reference>
<dbReference type="Gene3D" id="3.30.450.20">
    <property type="entry name" value="PAS domain"/>
    <property type="match status" value="1"/>
</dbReference>
<keyword evidence="3" id="KW-0812">Transmembrane</keyword>
<dbReference type="Proteomes" id="UP000039865">
    <property type="component" value="Unassembled WGS sequence"/>
</dbReference>
<protein>
    <submittedName>
        <fullName evidence="7">Pas domain s-box protein</fullName>
    </submittedName>
</protein>
<dbReference type="PROSITE" id="PS50112">
    <property type="entry name" value="PAS"/>
    <property type="match status" value="1"/>
</dbReference>
<organism evidence="7 8">
    <name type="scientific">Stylonychia lemnae</name>
    <name type="common">Ciliate</name>
    <dbReference type="NCBI Taxonomy" id="5949"/>
    <lineage>
        <taxon>Eukaryota</taxon>
        <taxon>Sar</taxon>
        <taxon>Alveolata</taxon>
        <taxon>Ciliophora</taxon>
        <taxon>Intramacronucleata</taxon>
        <taxon>Spirotrichea</taxon>
        <taxon>Stichotrichia</taxon>
        <taxon>Sporadotrichida</taxon>
        <taxon>Oxytrichidae</taxon>
        <taxon>Stylonychinae</taxon>
        <taxon>Stylonychia</taxon>
    </lineage>
</organism>
<dbReference type="SUPFAM" id="SSF47384">
    <property type="entry name" value="Homodimeric domain of signal transducing histidine kinase"/>
    <property type="match status" value="1"/>
</dbReference>
<dbReference type="PANTHER" id="PTHR43719">
    <property type="entry name" value="TWO-COMPONENT HISTIDINE KINASE"/>
    <property type="match status" value="1"/>
</dbReference>
<dbReference type="Pfam" id="PF00072">
    <property type="entry name" value="Response_reg"/>
    <property type="match status" value="1"/>
</dbReference>
<evidence type="ECO:0000259" key="4">
    <source>
        <dbReference type="PROSITE" id="PS50109"/>
    </source>
</evidence>
<dbReference type="FunFam" id="3.30.565.10:FF:000010">
    <property type="entry name" value="Sensor histidine kinase RcsC"/>
    <property type="match status" value="1"/>
</dbReference>
<feature type="modified residue" description="4-aspartylphosphate" evidence="2">
    <location>
        <position position="628"/>
    </location>
</feature>
<dbReference type="PROSITE" id="PS50110">
    <property type="entry name" value="RESPONSE_REGULATORY"/>
    <property type="match status" value="1"/>
</dbReference>
<dbReference type="SUPFAM" id="SSF55874">
    <property type="entry name" value="ATPase domain of HSP90 chaperone/DNA topoisomerase II/histidine kinase"/>
    <property type="match status" value="1"/>
</dbReference>
<feature type="transmembrane region" description="Helical" evidence="3">
    <location>
        <begin position="88"/>
        <end position="112"/>
    </location>
</feature>
<dbReference type="InterPro" id="IPR004358">
    <property type="entry name" value="Sig_transdc_His_kin-like_C"/>
</dbReference>
<dbReference type="CDD" id="cd17546">
    <property type="entry name" value="REC_hyHK_CKI1_RcsC-like"/>
    <property type="match status" value="1"/>
</dbReference>
<evidence type="ECO:0000313" key="7">
    <source>
        <dbReference type="EMBL" id="CDW84389.1"/>
    </source>
</evidence>
<evidence type="ECO:0000259" key="5">
    <source>
        <dbReference type="PROSITE" id="PS50110"/>
    </source>
</evidence>
<evidence type="ECO:0000313" key="8">
    <source>
        <dbReference type="Proteomes" id="UP000039865"/>
    </source>
</evidence>
<feature type="domain" description="Histidine kinase" evidence="4">
    <location>
        <begin position="258"/>
        <end position="476"/>
    </location>
</feature>
<accession>A0A078AQG3</accession>
<evidence type="ECO:0000256" key="2">
    <source>
        <dbReference type="PROSITE-ProRule" id="PRU00169"/>
    </source>
</evidence>
<dbReference type="PROSITE" id="PS50109">
    <property type="entry name" value="HIS_KIN"/>
    <property type="match status" value="1"/>
</dbReference>
<dbReference type="InterPro" id="IPR003594">
    <property type="entry name" value="HATPase_dom"/>
</dbReference>
<dbReference type="InterPro" id="IPR001789">
    <property type="entry name" value="Sig_transdc_resp-reg_receiver"/>
</dbReference>
<dbReference type="CDD" id="cd00082">
    <property type="entry name" value="HisKA"/>
    <property type="match status" value="1"/>
</dbReference>
<gene>
    <name evidence="7" type="primary">Contig10116.g10807</name>
    <name evidence="7" type="ORF">STYLEM_13451</name>
</gene>
<sequence length="701" mass="81310">MDSKFTLRIKDPQIRLQYQIERDLDIRFMCKVTYFIRIFFAMQQHINGLQHSASIKVLSLFRYSFANYSSQTNDLVNKKSSAIQVLQFCTLFKVCYLAITGCIATGTLLLIYTCYFHELRLKQSFIQLRQIQLMNEDMRKLLDNLPEGIVLFDPETKKITLVNQEYKRLFSLSGDEYNNDPNLLLTKYSLTDKKDQFKIMEKMKIIAFKQSIKRVMKITSFSNLMNLRVVVVTKQLVLAIKYEKLKIENHFYEMLTATVSHDMRTPLNIIGGLLNNLDEFITKETGKRFLRIIKNSSKFMCFLVNDLLDLFQIKNGKFNKNLAWVDLKSSILELIDIFSIGSNEKGIQVICEFDSNFPQELYLDDQRIKQVLLNLLQNSLKFTYEGQIKVEAKYDYRQSKLEISVSDTGIGIKPEDRNKLFTLFGKLEATAEINTSGVGLGLSICKKIISMFEGQIILDKDYSQGCRFIFSIEAPTTQKQKKQIKNDQIQQDSLFQSNLKLRYLNTEIEERNISLHQGNLEFQSLITQSIYLEDIKVPISDEPIFMTDQMRGQCSCERLCDILIVDDNVFNLVTLEAILELQFKLKVDKASNGIEAVQKVKQRLAMRNNLIQCCQRQKCLRYKLIFMDCNMPLMDGFQATQQIRLLESEYDQNLRSYIAALTAYSTEGFQKKCFAASMDCYITKPVSVEQLSIILKEILGL</sequence>
<keyword evidence="8" id="KW-1185">Reference proteome</keyword>
<keyword evidence="1 2" id="KW-0597">Phosphoprotein</keyword>
<dbReference type="InterPro" id="IPR036097">
    <property type="entry name" value="HisK_dim/P_sf"/>
</dbReference>
<keyword evidence="3" id="KW-1133">Transmembrane helix</keyword>
<keyword evidence="3" id="KW-0472">Membrane</keyword>
<dbReference type="InterPro" id="IPR000014">
    <property type="entry name" value="PAS"/>
</dbReference>
<dbReference type="InterPro" id="IPR003661">
    <property type="entry name" value="HisK_dim/P_dom"/>
</dbReference>
<dbReference type="Pfam" id="PF13188">
    <property type="entry name" value="PAS_8"/>
    <property type="match status" value="1"/>
</dbReference>
<evidence type="ECO:0000256" key="1">
    <source>
        <dbReference type="ARBA" id="ARBA00022553"/>
    </source>
</evidence>
<dbReference type="PRINTS" id="PR00344">
    <property type="entry name" value="BCTRLSENSOR"/>
</dbReference>
<feature type="domain" description="PAS" evidence="6">
    <location>
        <begin position="134"/>
        <end position="176"/>
    </location>
</feature>
<feature type="domain" description="Response regulatory" evidence="5">
    <location>
        <begin position="561"/>
        <end position="699"/>
    </location>
</feature>
<dbReference type="InterPro" id="IPR036890">
    <property type="entry name" value="HATPase_C_sf"/>
</dbReference>
<dbReference type="InParanoid" id="A0A078AQG3"/>
<dbReference type="OrthoDB" id="298677at2759"/>
<dbReference type="SMART" id="SM00448">
    <property type="entry name" value="REC"/>
    <property type="match status" value="1"/>
</dbReference>
<dbReference type="Gene3D" id="3.40.50.2300">
    <property type="match status" value="1"/>
</dbReference>
<dbReference type="EMBL" id="CCKQ01012754">
    <property type="protein sequence ID" value="CDW84389.1"/>
    <property type="molecule type" value="Genomic_DNA"/>
</dbReference>
<evidence type="ECO:0000259" key="6">
    <source>
        <dbReference type="PROSITE" id="PS50112"/>
    </source>
</evidence>